<organism evidence="10 11">
    <name type="scientific">Aminobacter ciceronei</name>
    <dbReference type="NCBI Taxonomy" id="150723"/>
    <lineage>
        <taxon>Bacteria</taxon>
        <taxon>Pseudomonadati</taxon>
        <taxon>Pseudomonadota</taxon>
        <taxon>Alphaproteobacteria</taxon>
        <taxon>Hyphomicrobiales</taxon>
        <taxon>Phyllobacteriaceae</taxon>
        <taxon>Aminobacter</taxon>
    </lineage>
</organism>
<keyword evidence="8" id="KW-0411">Iron-sulfur</keyword>
<evidence type="ECO:0000256" key="3">
    <source>
        <dbReference type="ARBA" id="ARBA00022714"/>
    </source>
</evidence>
<keyword evidence="7" id="KW-0408">Iron</keyword>
<evidence type="ECO:0000313" key="10">
    <source>
        <dbReference type="EMBL" id="MBA9018944.1"/>
    </source>
</evidence>
<evidence type="ECO:0000256" key="2">
    <source>
        <dbReference type="ARBA" id="ARBA00022630"/>
    </source>
</evidence>
<feature type="domain" description="FAD-binding FR-type" evidence="9">
    <location>
        <begin position="21"/>
        <end position="104"/>
    </location>
</feature>
<dbReference type="PANTHER" id="PTHR47354:SF6">
    <property type="entry name" value="NADH OXIDOREDUCTASE HCR"/>
    <property type="match status" value="1"/>
</dbReference>
<evidence type="ECO:0000313" key="11">
    <source>
        <dbReference type="Proteomes" id="UP000587524"/>
    </source>
</evidence>
<dbReference type="InterPro" id="IPR017927">
    <property type="entry name" value="FAD-bd_FR_type"/>
</dbReference>
<accession>A0ABR6C1U6</accession>
<evidence type="ECO:0000259" key="9">
    <source>
        <dbReference type="PROSITE" id="PS51384"/>
    </source>
</evidence>
<protein>
    <submittedName>
        <fullName evidence="10">Ferredoxin-NADP reductase</fullName>
    </submittedName>
</protein>
<evidence type="ECO:0000256" key="1">
    <source>
        <dbReference type="ARBA" id="ARBA00001974"/>
    </source>
</evidence>
<name>A0ABR6C1U6_9HYPH</name>
<gene>
    <name evidence="10" type="ORF">HNQ97_000934</name>
</gene>
<keyword evidence="3" id="KW-0001">2Fe-2S</keyword>
<dbReference type="Gene3D" id="2.40.30.10">
    <property type="entry name" value="Translation factors"/>
    <property type="match status" value="1"/>
</dbReference>
<comment type="cofactor">
    <cofactor evidence="1">
        <name>FAD</name>
        <dbReference type="ChEBI" id="CHEBI:57692"/>
    </cofactor>
</comment>
<dbReference type="InterPro" id="IPR017938">
    <property type="entry name" value="Riboflavin_synthase-like_b-brl"/>
</dbReference>
<keyword evidence="2" id="KW-0285">Flavoprotein</keyword>
<dbReference type="EMBL" id="JACJHZ010000003">
    <property type="protein sequence ID" value="MBA9018944.1"/>
    <property type="molecule type" value="Genomic_DNA"/>
</dbReference>
<dbReference type="PANTHER" id="PTHR47354">
    <property type="entry name" value="NADH OXIDOREDUCTASE HCR"/>
    <property type="match status" value="1"/>
</dbReference>
<dbReference type="Proteomes" id="UP000587524">
    <property type="component" value="Unassembled WGS sequence"/>
</dbReference>
<sequence length="104" mass="11516">MNAMTELGLYRNLDEMAPWNDRLQVLEVIGVTDEAPDVRTFTFRSDNQTWFRYKPGQFVTLELPAEPAPVMRTYTLSSSPSRPFSIAVTVKAQAGSVGAGCSTI</sequence>
<evidence type="ECO:0000256" key="8">
    <source>
        <dbReference type="ARBA" id="ARBA00023014"/>
    </source>
</evidence>
<evidence type="ECO:0000256" key="6">
    <source>
        <dbReference type="ARBA" id="ARBA00023002"/>
    </source>
</evidence>
<evidence type="ECO:0000256" key="4">
    <source>
        <dbReference type="ARBA" id="ARBA00022723"/>
    </source>
</evidence>
<dbReference type="SUPFAM" id="SSF63380">
    <property type="entry name" value="Riboflavin synthase domain-like"/>
    <property type="match status" value="1"/>
</dbReference>
<comment type="caution">
    <text evidence="10">The sequence shown here is derived from an EMBL/GenBank/DDBJ whole genome shotgun (WGS) entry which is preliminary data.</text>
</comment>
<reference evidence="10 11" key="1">
    <citation type="submission" date="2020-08" db="EMBL/GenBank/DDBJ databases">
        <title>Genomic Encyclopedia of Type Strains, Phase IV (KMG-IV): sequencing the most valuable type-strain genomes for metagenomic binning, comparative biology and taxonomic classification.</title>
        <authorList>
            <person name="Goeker M."/>
        </authorList>
    </citation>
    <scope>NUCLEOTIDE SEQUENCE [LARGE SCALE GENOMIC DNA]</scope>
    <source>
        <strain evidence="10 11">DSM 17455</strain>
    </source>
</reference>
<keyword evidence="6" id="KW-0560">Oxidoreductase</keyword>
<dbReference type="Pfam" id="PF00970">
    <property type="entry name" value="FAD_binding_6"/>
    <property type="match status" value="1"/>
</dbReference>
<dbReference type="InterPro" id="IPR050415">
    <property type="entry name" value="MRET"/>
</dbReference>
<keyword evidence="11" id="KW-1185">Reference proteome</keyword>
<evidence type="ECO:0000256" key="5">
    <source>
        <dbReference type="ARBA" id="ARBA00022827"/>
    </source>
</evidence>
<keyword evidence="4" id="KW-0479">Metal-binding</keyword>
<proteinExistence type="predicted"/>
<evidence type="ECO:0000256" key="7">
    <source>
        <dbReference type="ARBA" id="ARBA00023004"/>
    </source>
</evidence>
<keyword evidence="5" id="KW-0274">FAD</keyword>
<dbReference type="InterPro" id="IPR008333">
    <property type="entry name" value="Cbr1-like_FAD-bd_dom"/>
</dbReference>
<dbReference type="PROSITE" id="PS51384">
    <property type="entry name" value="FAD_FR"/>
    <property type="match status" value="1"/>
</dbReference>